<evidence type="ECO:0000256" key="3">
    <source>
        <dbReference type="ARBA" id="ARBA00023054"/>
    </source>
</evidence>
<dbReference type="Pfam" id="PF25975">
    <property type="entry name" value="CzcB_C"/>
    <property type="match status" value="1"/>
</dbReference>
<dbReference type="PANTHER" id="PTHR30469">
    <property type="entry name" value="MULTIDRUG RESISTANCE PROTEIN MDTA"/>
    <property type="match status" value="1"/>
</dbReference>
<gene>
    <name evidence="8" type="ORF">FPY71_15920</name>
</gene>
<accession>A0A5B0DSS0</accession>
<dbReference type="SUPFAM" id="SSF111369">
    <property type="entry name" value="HlyD-like secretion proteins"/>
    <property type="match status" value="1"/>
</dbReference>
<dbReference type="EMBL" id="VTWH01000004">
    <property type="protein sequence ID" value="KAA0969035.1"/>
    <property type="molecule type" value="Genomic_DNA"/>
</dbReference>
<dbReference type="NCBIfam" id="TIGR01730">
    <property type="entry name" value="RND_mfp"/>
    <property type="match status" value="1"/>
</dbReference>
<feature type="domain" description="CzcB-like C-terminal circularly permuted SH3-like" evidence="7">
    <location>
        <begin position="330"/>
        <end position="382"/>
    </location>
</feature>
<keyword evidence="4" id="KW-0472">Membrane</keyword>
<evidence type="ECO:0000259" key="6">
    <source>
        <dbReference type="Pfam" id="PF25944"/>
    </source>
</evidence>
<dbReference type="InterPro" id="IPR058625">
    <property type="entry name" value="MdtA-like_BSH"/>
</dbReference>
<dbReference type="Proteomes" id="UP000324738">
    <property type="component" value="Unassembled WGS sequence"/>
</dbReference>
<name>A0A5B0DSS0_9HYPH</name>
<dbReference type="GO" id="GO:0019898">
    <property type="term" value="C:extrinsic component of membrane"/>
    <property type="evidence" value="ECO:0007669"/>
    <property type="project" value="InterPro"/>
</dbReference>
<dbReference type="OrthoDB" id="9791520at2"/>
<dbReference type="Pfam" id="PF25917">
    <property type="entry name" value="BSH_RND"/>
    <property type="match status" value="1"/>
</dbReference>
<dbReference type="InterPro" id="IPR006143">
    <property type="entry name" value="RND_pump_MFP"/>
</dbReference>
<evidence type="ECO:0000259" key="5">
    <source>
        <dbReference type="Pfam" id="PF25917"/>
    </source>
</evidence>
<evidence type="ECO:0000313" key="8">
    <source>
        <dbReference type="EMBL" id="KAA0969035.1"/>
    </source>
</evidence>
<feature type="domain" description="Multidrug resistance protein MdtA-like barrel-sandwich hybrid" evidence="5">
    <location>
        <begin position="82"/>
        <end position="238"/>
    </location>
</feature>
<keyword evidence="4" id="KW-0812">Transmembrane</keyword>
<dbReference type="GO" id="GO:1990281">
    <property type="term" value="C:efflux pump complex"/>
    <property type="evidence" value="ECO:0007669"/>
    <property type="project" value="TreeGrafter"/>
</dbReference>
<reference evidence="8 9" key="1">
    <citation type="submission" date="2019-08" db="EMBL/GenBank/DDBJ databases">
        <title>Aureimonas fodiniaquatilis sp. nov., isolated from a coal mine wastewater.</title>
        <authorList>
            <person name="Kim W."/>
        </authorList>
    </citation>
    <scope>NUCLEOTIDE SEQUENCE [LARGE SCALE GENOMIC DNA]</scope>
    <source>
        <strain evidence="8 9">CAU 1482</strain>
    </source>
</reference>
<dbReference type="Gene3D" id="2.40.420.20">
    <property type="match status" value="1"/>
</dbReference>
<dbReference type="Gene3D" id="6.10.140.1990">
    <property type="match status" value="1"/>
</dbReference>
<dbReference type="GO" id="GO:1990961">
    <property type="term" value="P:xenobiotic detoxification by transmembrane export across the plasma membrane"/>
    <property type="evidence" value="ECO:0007669"/>
    <property type="project" value="InterPro"/>
</dbReference>
<proteinExistence type="inferred from homology"/>
<keyword evidence="9" id="KW-1185">Reference proteome</keyword>
<dbReference type="Gene3D" id="2.40.50.100">
    <property type="match status" value="1"/>
</dbReference>
<dbReference type="AlphaFoldDB" id="A0A5B0DSS0"/>
<protein>
    <submittedName>
        <fullName evidence="8">Efflux RND transporter periplasmic adaptor subunit</fullName>
    </submittedName>
</protein>
<comment type="caution">
    <text evidence="8">The sequence shown here is derived from an EMBL/GenBank/DDBJ whole genome shotgun (WGS) entry which is preliminary data.</text>
</comment>
<dbReference type="InterPro" id="IPR058626">
    <property type="entry name" value="MdtA-like_b-barrel"/>
</dbReference>
<dbReference type="GO" id="GO:0015562">
    <property type="term" value="F:efflux transmembrane transporter activity"/>
    <property type="evidence" value="ECO:0007669"/>
    <property type="project" value="TreeGrafter"/>
</dbReference>
<dbReference type="RefSeq" id="WP_149301309.1">
    <property type="nucleotide sequence ID" value="NZ_VTWH01000004.1"/>
</dbReference>
<evidence type="ECO:0000256" key="1">
    <source>
        <dbReference type="ARBA" id="ARBA00004236"/>
    </source>
</evidence>
<keyword evidence="4" id="KW-1133">Transmembrane helix</keyword>
<feature type="domain" description="Multidrug resistance protein MdtA-like beta-barrel" evidence="6">
    <location>
        <begin position="244"/>
        <end position="320"/>
    </location>
</feature>
<dbReference type="PANTHER" id="PTHR30469:SF33">
    <property type="entry name" value="SLR1207 PROTEIN"/>
    <property type="match status" value="1"/>
</dbReference>
<evidence type="ECO:0000256" key="4">
    <source>
        <dbReference type="SAM" id="Phobius"/>
    </source>
</evidence>
<organism evidence="8 9">
    <name type="scientific">Aureimonas fodinaquatilis</name>
    <dbReference type="NCBI Taxonomy" id="2565783"/>
    <lineage>
        <taxon>Bacteria</taxon>
        <taxon>Pseudomonadati</taxon>
        <taxon>Pseudomonadota</taxon>
        <taxon>Alphaproteobacteria</taxon>
        <taxon>Hyphomicrobiales</taxon>
        <taxon>Aurantimonadaceae</taxon>
        <taxon>Aureimonas</taxon>
    </lineage>
</organism>
<dbReference type="Pfam" id="PF25944">
    <property type="entry name" value="Beta-barrel_RND"/>
    <property type="match status" value="1"/>
</dbReference>
<evidence type="ECO:0000256" key="2">
    <source>
        <dbReference type="ARBA" id="ARBA00009477"/>
    </source>
</evidence>
<feature type="transmembrane region" description="Helical" evidence="4">
    <location>
        <begin position="28"/>
        <end position="48"/>
    </location>
</feature>
<dbReference type="GO" id="GO:1990195">
    <property type="term" value="C:macrolide transmembrane transporter complex"/>
    <property type="evidence" value="ECO:0007669"/>
    <property type="project" value="InterPro"/>
</dbReference>
<dbReference type="Gene3D" id="2.40.30.170">
    <property type="match status" value="1"/>
</dbReference>
<evidence type="ECO:0000259" key="7">
    <source>
        <dbReference type="Pfam" id="PF25975"/>
    </source>
</evidence>
<sequence>MLQRVAPGVEPVAQFSRRAGRRSRGRRWPWLALVLVLAISGLIGWRYLSAAAPAVPSYEFATVIRGTLDDNVPAVGTLKAVRSVDVGAQISGQLKTVHVAVGDGVTEGQLLAEMDPAIYEYTVEATLAQIANLEAQDVNAQAQRVLARQTLNRQENLRRANTSAASELDAAVAALATAESNVDGLAAQIRERRSDLKRAEANLGYTKIYAPLNGTVVSQTSEQGQTLAATQTAPVIVTVADLSTMTVEAKVSEADIGRLTPGMKVWFTTLGDTRQRWEATLRMIEPTPETENNVILYKALFDVPNPDGRLRMTMTAQVFFVVDEAHDALQVPASAIRTSDNGPSVLVRQGNGVIERPVETGLQTRTRVQVLSGLEEGEEVVSNVVTANRSDASTRVRPFGSPRH</sequence>
<dbReference type="InterPro" id="IPR030190">
    <property type="entry name" value="MacA_alpha-hairpin_sf"/>
</dbReference>
<evidence type="ECO:0000313" key="9">
    <source>
        <dbReference type="Proteomes" id="UP000324738"/>
    </source>
</evidence>
<keyword evidence="3" id="KW-0175">Coiled coil</keyword>
<comment type="similarity">
    <text evidence="2">Belongs to the membrane fusion protein (MFP) (TC 8.A.1) family.</text>
</comment>
<dbReference type="InterPro" id="IPR058649">
    <property type="entry name" value="CzcB_C"/>
</dbReference>
<comment type="subcellular location">
    <subcellularLocation>
        <location evidence="1">Cell membrane</location>
    </subcellularLocation>
</comment>
<dbReference type="GO" id="GO:0030313">
    <property type="term" value="C:cell envelope"/>
    <property type="evidence" value="ECO:0007669"/>
    <property type="project" value="UniProtKB-SubCell"/>
</dbReference>